<dbReference type="GO" id="GO:0006508">
    <property type="term" value="P:proteolysis"/>
    <property type="evidence" value="ECO:0007669"/>
    <property type="project" value="UniProtKB-KW"/>
</dbReference>
<feature type="domain" description="Peptidase S1" evidence="2">
    <location>
        <begin position="19"/>
        <end position="329"/>
    </location>
</feature>
<reference evidence="4 5" key="1">
    <citation type="journal article" date="2017" name="Syst. Appl. Microbiol.">
        <title>Soybeans inoculated with root zone soils of Canadian native legumes harbour diverse and novel Bradyrhizobium spp. that possess agricultural potential.</title>
        <authorList>
            <person name="Bromfield E.S.P."/>
            <person name="Cloutier S."/>
            <person name="Tambong J.T."/>
            <person name="Tran Thi T.V."/>
        </authorList>
    </citation>
    <scope>NUCLEOTIDE SEQUENCE [LARGE SCALE GENOMIC DNA]</scope>
    <source>
        <strain evidence="4 5">323S2</strain>
    </source>
</reference>
<accession>A0A7Z0QBB0</accession>
<reference evidence="3" key="2">
    <citation type="submission" date="2020-06" db="EMBL/GenBank/DDBJ databases">
        <title>Whole Genome Sequence of Bradyrhizobium sp. Strain 323S2.</title>
        <authorList>
            <person name="Bromfield E.S.P."/>
        </authorList>
    </citation>
    <scope>NUCLEOTIDE SEQUENCE [LARGE SCALE GENOMIC DNA]</scope>
    <source>
        <strain evidence="3">323S2</strain>
    </source>
</reference>
<dbReference type="EMBL" id="CP088280">
    <property type="protein sequence ID" value="UGX93644.1"/>
    <property type="molecule type" value="Genomic_DNA"/>
</dbReference>
<evidence type="ECO:0000313" key="4">
    <source>
        <dbReference type="EMBL" id="UGX93644.1"/>
    </source>
</evidence>
<dbReference type="InterPro" id="IPR033116">
    <property type="entry name" value="TRYPSIN_SER"/>
</dbReference>
<evidence type="ECO:0000313" key="5">
    <source>
        <dbReference type="Proteomes" id="UP000564836"/>
    </source>
</evidence>
<feature type="signal peptide" evidence="1">
    <location>
        <begin position="1"/>
        <end position="26"/>
    </location>
</feature>
<keyword evidence="3" id="KW-0645">Protease</keyword>
<evidence type="ECO:0000313" key="3">
    <source>
        <dbReference type="EMBL" id="NYY90315.1"/>
    </source>
</evidence>
<dbReference type="AlphaFoldDB" id="A0A7Z0QBB0"/>
<dbReference type="GO" id="GO:0004252">
    <property type="term" value="F:serine-type endopeptidase activity"/>
    <property type="evidence" value="ECO:0007669"/>
    <property type="project" value="InterPro"/>
</dbReference>
<dbReference type="Pfam" id="PF00089">
    <property type="entry name" value="Trypsin"/>
    <property type="match status" value="1"/>
</dbReference>
<dbReference type="PROSITE" id="PS00135">
    <property type="entry name" value="TRYPSIN_SER"/>
    <property type="match status" value="1"/>
</dbReference>
<dbReference type="Gene3D" id="2.40.10.10">
    <property type="entry name" value="Trypsin-like serine proteases"/>
    <property type="match status" value="1"/>
</dbReference>
<dbReference type="EC" id="3.4.21.-" evidence="4"/>
<evidence type="ECO:0000256" key="1">
    <source>
        <dbReference type="SAM" id="SignalP"/>
    </source>
</evidence>
<reference evidence="4 5" key="3">
    <citation type="journal article" date="2022" name="Int. J. Syst. Evol. Microbiol.">
        <title>Strains of Bradyrhizobium barranii sp. nov. associated with legumes native to Canada are symbionts of soybeans and belong to different subspecies (subsp. barranii subsp. nov. and subsp. apii subsp. nov.) and symbiovars (sv. glycinearum and sv. septentrionale).</title>
        <authorList>
            <person name="Bromfield E.S.P."/>
            <person name="Cloutier S."/>
            <person name="Wasai-Hara S."/>
            <person name="Minamisawa K."/>
        </authorList>
    </citation>
    <scope>NUCLEOTIDE SEQUENCE [LARGE SCALE GENOMIC DNA]</scope>
    <source>
        <strain evidence="4 5">323S2</strain>
    </source>
</reference>
<proteinExistence type="predicted"/>
<name>A0A7Z0QBB0_9BRAD</name>
<organism evidence="3">
    <name type="scientific">Bradyrhizobium barranii subsp. barranii</name>
    <dbReference type="NCBI Taxonomy" id="2823807"/>
    <lineage>
        <taxon>Bacteria</taxon>
        <taxon>Pseudomonadati</taxon>
        <taxon>Pseudomonadota</taxon>
        <taxon>Alphaproteobacteria</taxon>
        <taxon>Hyphomicrobiales</taxon>
        <taxon>Nitrobacteraceae</taxon>
        <taxon>Bradyrhizobium</taxon>
        <taxon>Bradyrhizobium barranii</taxon>
    </lineage>
</organism>
<protein>
    <submittedName>
        <fullName evidence="3">Trypsin-like serine protease</fullName>
        <ecNumber evidence="4">3.4.21.-</ecNumber>
    </submittedName>
</protein>
<gene>
    <name evidence="4" type="ORF">G6321_00050050</name>
    <name evidence="3" type="ORF">G6321_18355</name>
</gene>
<dbReference type="RefSeq" id="WP_166347069.1">
    <property type="nucleotide sequence ID" value="NZ_CP088280.1"/>
</dbReference>
<evidence type="ECO:0000259" key="2">
    <source>
        <dbReference type="PROSITE" id="PS50240"/>
    </source>
</evidence>
<feature type="chain" id="PRO_5030671466" evidence="1">
    <location>
        <begin position="27"/>
        <end position="469"/>
    </location>
</feature>
<sequence>MNMFLRQPMILLSLALAIAFGGPTYAFEGQKEYENEFSFTVLITSSNLGQCSGVASESGLVATAAHCVWDGSGLAKNVRITFVDVDDLRHTVGAKEIFVSKDYQDQYQAQNSGSSITGFTLHDIAFILPDELVQTPRHARWITEEIPINVSQWGESTDEFRREIVRLTSELFPTFPYAETYVGGFGYHQCSVQYHPGPLTKEEEQFLTRDDCAGDRLEYGIRSAEILLGTDDLSAPWIWCMSRDSVRPGDSGGPLFLASRVPDSNPTNGEWLRGWVLVGFISASTERSQCASSILRNLPLYLRARAAAISTVYDHGWKGSPNYLRQQMKYFLGEFFEQLRAPSVAITSALRPFYAPTIRSNGKDVPVESFLAEKKAFATLWTDRLYSLPSDPITRRYEKIRDDAVTVRCGGSDAMPCRVKATVFWRIAKSSDRKFKTGTSEYEFDILPPNRRGRDSPVILSENSRMIGR</sequence>
<dbReference type="InterPro" id="IPR001254">
    <property type="entry name" value="Trypsin_dom"/>
</dbReference>
<dbReference type="InterPro" id="IPR009003">
    <property type="entry name" value="Peptidase_S1_PA"/>
</dbReference>
<keyword evidence="4" id="KW-0378">Hydrolase</keyword>
<dbReference type="InterPro" id="IPR043504">
    <property type="entry name" value="Peptidase_S1_PA_chymotrypsin"/>
</dbReference>
<dbReference type="PROSITE" id="PS50240">
    <property type="entry name" value="TRYPSIN_DOM"/>
    <property type="match status" value="1"/>
</dbReference>
<dbReference type="Proteomes" id="UP000564836">
    <property type="component" value="Chromosome"/>
</dbReference>
<keyword evidence="1" id="KW-0732">Signal</keyword>
<dbReference type="EMBL" id="JACBFH010000001">
    <property type="protein sequence ID" value="NYY90315.1"/>
    <property type="molecule type" value="Genomic_DNA"/>
</dbReference>
<dbReference type="SUPFAM" id="SSF50494">
    <property type="entry name" value="Trypsin-like serine proteases"/>
    <property type="match status" value="1"/>
</dbReference>